<feature type="signal peptide" evidence="4">
    <location>
        <begin position="1"/>
        <end position="22"/>
    </location>
</feature>
<reference evidence="5 6" key="1">
    <citation type="submission" date="2024-03" db="EMBL/GenBank/DDBJ databases">
        <title>The Acrasis kona genome and developmental transcriptomes reveal deep origins of eukaryotic multicellular pathways.</title>
        <authorList>
            <person name="Sheikh S."/>
            <person name="Fu C.-J."/>
            <person name="Brown M.W."/>
            <person name="Baldauf S.L."/>
        </authorList>
    </citation>
    <scope>NUCLEOTIDE SEQUENCE [LARGE SCALE GENOMIC DNA]</scope>
    <source>
        <strain evidence="5 6">ATCC MYA-3509</strain>
    </source>
</reference>
<sequence>MKGKRAILIFFIVLVVISIVLAQKKKKKNKRTKPFDDKALETLPEHLREQAKKAIIAASKKLLKKGSKDDVIILNLMDDDEPKSSFLSTLTNYVDPSPIHHHTRDSVTSKTFGAQQVEVSSTMKKTPPHNPPTFEGPKDSIITDAEAKLLSMKKRFYLEKYKHENIFEPTQTSSQQQQLYLAKLYLEQDGSTSNETPKQLTDEETEAASDVEATLQNITVDKRDVEKAISIYHNVSRTHERDHTALYNLGVIHKTNSFDRFNLTKSKMYFALSALKGNSHAQFEMGLLYANGAIDHFDDLQTVKNYMVDHWDLSDQTSFNYKIYKSLPQQQHSFDPESISIMHYFASALQGNPNANIALGYRHLYGYGVPKSCKSASIYYRNAADKIQSEFQLGTVPMIDKIRLSDSQHSNQPKQTQEDVMDYYQYSADKGSASSQIILGYANMYGLRGMPQNIQLARQYFVRAAEAGEPEAFAALGNLYARGIGGIAQNNKTAFEYFEKGTRKKDAASMNGLGYMYLHGSTPSPSSIDGYRLEKNYSLAAHYFNKSAVMGNSEAQYNLGLMMLTGIGVNRNYQMALQYMTLSAHQGQIMARYQLGVIYQQGLGVPVDCEVSVKFFKNVVERAGWTMGMELAHERYSTGDDLDAVIALMLYQEMAEQGLEVAQSNAAYMLEKNVGDYNSNVYLHSQQDLIKRALFWHKRAAEQGNVDAYVKVGDHHYYSNQEYEKSIFNYRRATELRNPQAMFNLGYMHEWGQGLTQDFHLAKRYYDMAAETEPLANVPVMMALVGMYVHWGALSLYHHVYGGQLTSGSLWSLIKGTNVVASSSSPPSASVVDGGGSELVGDDKLLGSVTNSIWQFIWRNEDVVLTALLGLLALLLLVRYVFKNTERAAREQRRLRREALARQLIREAEQQQQQQQQQVNM</sequence>
<feature type="transmembrane region" description="Helical" evidence="3">
    <location>
        <begin position="863"/>
        <end position="882"/>
    </location>
</feature>
<dbReference type="InterPro" id="IPR050767">
    <property type="entry name" value="Sel1_AlgK"/>
</dbReference>
<dbReference type="AlphaFoldDB" id="A0AAW2Z558"/>
<comment type="caution">
    <text evidence="5">The sequence shown here is derived from an EMBL/GenBank/DDBJ whole genome shotgun (WGS) entry which is preliminary data.</text>
</comment>
<protein>
    <submittedName>
        <fullName evidence="5">SEL1L</fullName>
    </submittedName>
</protein>
<dbReference type="GO" id="GO:0005789">
    <property type="term" value="C:endoplasmic reticulum membrane"/>
    <property type="evidence" value="ECO:0007669"/>
    <property type="project" value="TreeGrafter"/>
</dbReference>
<dbReference type="Pfam" id="PF08238">
    <property type="entry name" value="Sel1"/>
    <property type="match status" value="10"/>
</dbReference>
<dbReference type="SUPFAM" id="SSF81901">
    <property type="entry name" value="HCP-like"/>
    <property type="match status" value="4"/>
</dbReference>
<evidence type="ECO:0000256" key="3">
    <source>
        <dbReference type="SAM" id="Phobius"/>
    </source>
</evidence>
<keyword evidence="4" id="KW-0732">Signal</keyword>
<keyword evidence="6" id="KW-1185">Reference proteome</keyword>
<keyword evidence="3" id="KW-0472">Membrane</keyword>
<evidence type="ECO:0000256" key="1">
    <source>
        <dbReference type="ARBA" id="ARBA00038101"/>
    </source>
</evidence>
<name>A0AAW2Z558_9EUKA</name>
<dbReference type="InterPro" id="IPR011990">
    <property type="entry name" value="TPR-like_helical_dom_sf"/>
</dbReference>
<accession>A0AAW2Z558</accession>
<feature type="region of interest" description="Disordered" evidence="2">
    <location>
        <begin position="120"/>
        <end position="139"/>
    </location>
</feature>
<feature type="chain" id="PRO_5043677340" evidence="4">
    <location>
        <begin position="23"/>
        <end position="921"/>
    </location>
</feature>
<comment type="similarity">
    <text evidence="1">Belongs to the sel-1 family.</text>
</comment>
<organism evidence="5 6">
    <name type="scientific">Acrasis kona</name>
    <dbReference type="NCBI Taxonomy" id="1008807"/>
    <lineage>
        <taxon>Eukaryota</taxon>
        <taxon>Discoba</taxon>
        <taxon>Heterolobosea</taxon>
        <taxon>Tetramitia</taxon>
        <taxon>Eutetramitia</taxon>
        <taxon>Acrasidae</taxon>
        <taxon>Acrasis</taxon>
    </lineage>
</organism>
<evidence type="ECO:0000313" key="5">
    <source>
        <dbReference type="EMBL" id="KAL0484049.1"/>
    </source>
</evidence>
<dbReference type="InterPro" id="IPR006597">
    <property type="entry name" value="Sel1-like"/>
</dbReference>
<dbReference type="PANTHER" id="PTHR11102">
    <property type="entry name" value="SEL-1-LIKE PROTEIN"/>
    <property type="match status" value="1"/>
</dbReference>
<dbReference type="PANTHER" id="PTHR11102:SF147">
    <property type="entry name" value="SEL1L ADAPTOR SUBUNIT OF ERAD E3 UBIQUITIN LIGASE"/>
    <property type="match status" value="1"/>
</dbReference>
<dbReference type="Gene3D" id="1.25.40.10">
    <property type="entry name" value="Tetratricopeptide repeat domain"/>
    <property type="match status" value="5"/>
</dbReference>
<dbReference type="SMART" id="SM00671">
    <property type="entry name" value="SEL1"/>
    <property type="match status" value="10"/>
</dbReference>
<evidence type="ECO:0000256" key="4">
    <source>
        <dbReference type="SAM" id="SignalP"/>
    </source>
</evidence>
<keyword evidence="3" id="KW-1133">Transmembrane helix</keyword>
<gene>
    <name evidence="5" type="ORF">AKO1_004662</name>
</gene>
<dbReference type="EMBL" id="JAOPGA020001018">
    <property type="protein sequence ID" value="KAL0484049.1"/>
    <property type="molecule type" value="Genomic_DNA"/>
</dbReference>
<evidence type="ECO:0000256" key="2">
    <source>
        <dbReference type="SAM" id="MobiDB-lite"/>
    </source>
</evidence>
<dbReference type="GO" id="GO:0036503">
    <property type="term" value="P:ERAD pathway"/>
    <property type="evidence" value="ECO:0007669"/>
    <property type="project" value="TreeGrafter"/>
</dbReference>
<dbReference type="Proteomes" id="UP001431209">
    <property type="component" value="Unassembled WGS sequence"/>
</dbReference>
<proteinExistence type="inferred from homology"/>
<keyword evidence="3" id="KW-0812">Transmembrane</keyword>
<evidence type="ECO:0000313" key="6">
    <source>
        <dbReference type="Proteomes" id="UP001431209"/>
    </source>
</evidence>